<proteinExistence type="predicted"/>
<organism evidence="1 2">
    <name type="scientific">Gossypium australe</name>
    <dbReference type="NCBI Taxonomy" id="47621"/>
    <lineage>
        <taxon>Eukaryota</taxon>
        <taxon>Viridiplantae</taxon>
        <taxon>Streptophyta</taxon>
        <taxon>Embryophyta</taxon>
        <taxon>Tracheophyta</taxon>
        <taxon>Spermatophyta</taxon>
        <taxon>Magnoliopsida</taxon>
        <taxon>eudicotyledons</taxon>
        <taxon>Gunneridae</taxon>
        <taxon>Pentapetalae</taxon>
        <taxon>rosids</taxon>
        <taxon>malvids</taxon>
        <taxon>Malvales</taxon>
        <taxon>Malvaceae</taxon>
        <taxon>Malvoideae</taxon>
        <taxon>Gossypium</taxon>
    </lineage>
</organism>
<evidence type="ECO:0000313" key="1">
    <source>
        <dbReference type="EMBL" id="KAA3466931.1"/>
    </source>
</evidence>
<dbReference type="Proteomes" id="UP000325315">
    <property type="component" value="Unassembled WGS sequence"/>
</dbReference>
<name>A0A5B6VD17_9ROSI</name>
<comment type="caution">
    <text evidence="1">The sequence shown here is derived from an EMBL/GenBank/DDBJ whole genome shotgun (WGS) entry which is preliminary data.</text>
</comment>
<evidence type="ECO:0000313" key="2">
    <source>
        <dbReference type="Proteomes" id="UP000325315"/>
    </source>
</evidence>
<reference evidence="2" key="1">
    <citation type="journal article" date="2019" name="Plant Biotechnol. J.">
        <title>Genome sequencing of the Australian wild diploid species Gossypium australe highlights disease resistance and delayed gland morphogenesis.</title>
        <authorList>
            <person name="Cai Y."/>
            <person name="Cai X."/>
            <person name="Wang Q."/>
            <person name="Wang P."/>
            <person name="Zhang Y."/>
            <person name="Cai C."/>
            <person name="Xu Y."/>
            <person name="Wang K."/>
            <person name="Zhou Z."/>
            <person name="Wang C."/>
            <person name="Geng S."/>
            <person name="Li B."/>
            <person name="Dong Q."/>
            <person name="Hou Y."/>
            <person name="Wang H."/>
            <person name="Ai P."/>
            <person name="Liu Z."/>
            <person name="Yi F."/>
            <person name="Sun M."/>
            <person name="An G."/>
            <person name="Cheng J."/>
            <person name="Zhang Y."/>
            <person name="Shi Q."/>
            <person name="Xie Y."/>
            <person name="Shi X."/>
            <person name="Chang Y."/>
            <person name="Huang F."/>
            <person name="Chen Y."/>
            <person name="Hong S."/>
            <person name="Mi L."/>
            <person name="Sun Q."/>
            <person name="Zhang L."/>
            <person name="Zhou B."/>
            <person name="Peng R."/>
            <person name="Zhang X."/>
            <person name="Liu F."/>
        </authorList>
    </citation>
    <scope>NUCLEOTIDE SEQUENCE [LARGE SCALE GENOMIC DNA]</scope>
    <source>
        <strain evidence="2">cv. PA1801</strain>
    </source>
</reference>
<sequence>MRLARQEGLLEGTMILNVQSSTNLEKYLGLPNMVGRAILEAIPMYSMACFLLPKSLCMGMECIMGNFLVAKRSWQEWDSLLDRDSNPSDGGCVGTGSCGLQNTEWHRGNTLYRVGTRDSNGRVLGSETVIMDNIPTTFTTEALACV</sequence>
<protein>
    <submittedName>
        <fullName evidence="1">Uncharacterized protein</fullName>
    </submittedName>
</protein>
<accession>A0A5B6VD17</accession>
<gene>
    <name evidence="1" type="ORF">EPI10_001989</name>
</gene>
<dbReference type="AlphaFoldDB" id="A0A5B6VD17"/>
<dbReference type="EMBL" id="SMMG02000007">
    <property type="protein sequence ID" value="KAA3466931.1"/>
    <property type="molecule type" value="Genomic_DNA"/>
</dbReference>
<keyword evidence="2" id="KW-1185">Reference proteome</keyword>